<gene>
    <name evidence="14" type="primary">cybH</name>
    <name evidence="14" type="ORF">HND93_09705</name>
</gene>
<dbReference type="PANTHER" id="PTHR30485">
    <property type="entry name" value="NI/FE-HYDROGENASE 1 B-TYPE CYTOCHROME SUBUNIT"/>
    <property type="match status" value="1"/>
</dbReference>
<organism evidence="14 15">
    <name type="scientific">Azospirillum oleiclasticum</name>
    <dbReference type="NCBI Taxonomy" id="2735135"/>
    <lineage>
        <taxon>Bacteria</taxon>
        <taxon>Pseudomonadati</taxon>
        <taxon>Pseudomonadota</taxon>
        <taxon>Alphaproteobacteria</taxon>
        <taxon>Rhodospirillales</taxon>
        <taxon>Azospirillaceae</taxon>
        <taxon>Azospirillum</taxon>
    </lineage>
</organism>
<dbReference type="PRINTS" id="PR00161">
    <property type="entry name" value="NIHGNASECYTB"/>
</dbReference>
<evidence type="ECO:0000256" key="5">
    <source>
        <dbReference type="ARBA" id="ARBA00022617"/>
    </source>
</evidence>
<dbReference type="NCBIfam" id="TIGR02125">
    <property type="entry name" value="CytB-hydogenase"/>
    <property type="match status" value="1"/>
</dbReference>
<evidence type="ECO:0000256" key="4">
    <source>
        <dbReference type="ARBA" id="ARBA00022475"/>
    </source>
</evidence>
<comment type="caution">
    <text evidence="14">The sequence shown here is derived from an EMBL/GenBank/DDBJ whole genome shotgun (WGS) entry which is preliminary data.</text>
</comment>
<evidence type="ECO:0000256" key="9">
    <source>
        <dbReference type="ARBA" id="ARBA00022989"/>
    </source>
</evidence>
<evidence type="ECO:0000256" key="8">
    <source>
        <dbReference type="ARBA" id="ARBA00022982"/>
    </source>
</evidence>
<evidence type="ECO:0000313" key="14">
    <source>
        <dbReference type="EMBL" id="NYZ19988.1"/>
    </source>
</evidence>
<evidence type="ECO:0000313" key="15">
    <source>
        <dbReference type="Proteomes" id="UP000584642"/>
    </source>
</evidence>
<dbReference type="SUPFAM" id="SSF81342">
    <property type="entry name" value="Transmembrane di-heme cytochromes"/>
    <property type="match status" value="1"/>
</dbReference>
<evidence type="ECO:0000256" key="10">
    <source>
        <dbReference type="ARBA" id="ARBA00023004"/>
    </source>
</evidence>
<keyword evidence="7" id="KW-0479">Metal-binding</keyword>
<dbReference type="PROSITE" id="PS00882">
    <property type="entry name" value="NI_HGENASE_CYTB_1"/>
    <property type="match status" value="1"/>
</dbReference>
<feature type="domain" description="Cytochrome b561 bacterial/Ni-hydrogenase" evidence="13">
    <location>
        <begin position="36"/>
        <end position="242"/>
    </location>
</feature>
<feature type="transmembrane region" description="Helical" evidence="12">
    <location>
        <begin position="82"/>
        <end position="106"/>
    </location>
</feature>
<keyword evidence="6 12" id="KW-0812">Transmembrane</keyword>
<dbReference type="RefSeq" id="WP_180281765.1">
    <property type="nucleotide sequence ID" value="NZ_JABFDB010000005.1"/>
</dbReference>
<dbReference type="Gene3D" id="1.20.950.20">
    <property type="entry name" value="Transmembrane di-heme cytochromes, Chain C"/>
    <property type="match status" value="1"/>
</dbReference>
<feature type="transmembrane region" description="Helical" evidence="12">
    <location>
        <begin position="43"/>
        <end position="62"/>
    </location>
</feature>
<dbReference type="InterPro" id="IPR016174">
    <property type="entry name" value="Di-haem_cyt_TM"/>
</dbReference>
<comment type="subcellular location">
    <subcellularLocation>
        <location evidence="1">Cell membrane</location>
        <topology evidence="1">Multi-pass membrane protein</topology>
    </subcellularLocation>
</comment>
<keyword evidence="3" id="KW-0813">Transport</keyword>
<feature type="transmembrane region" description="Helical" evidence="12">
    <location>
        <begin position="205"/>
        <end position="225"/>
    </location>
</feature>
<keyword evidence="4" id="KW-1003">Cell membrane</keyword>
<feature type="transmembrane region" description="Helical" evidence="12">
    <location>
        <begin position="151"/>
        <end position="175"/>
    </location>
</feature>
<keyword evidence="11 12" id="KW-0472">Membrane</keyword>
<proteinExistence type="inferred from homology"/>
<dbReference type="InterPro" id="IPR011577">
    <property type="entry name" value="Cyt_b561_bac/Ni-Hgenase"/>
</dbReference>
<dbReference type="InterPro" id="IPR051542">
    <property type="entry name" value="Hydrogenase_cytochrome"/>
</dbReference>
<keyword evidence="9 12" id="KW-1133">Transmembrane helix</keyword>
<sequence length="252" mass="28650">MTTVSNPPGAATRATPTLVLEDVPAAPVRSYKAVYVYEVPVRLWHWINALCITVLAVTGYFIGSPLPTQPGEASANFLMGYIRFFHFAAAYVFAIGFVGRIYWAFVGNHHARQLFRFPFWNGHWWREVWTEARWYLFLEARPKKYVGHNPLAQLAMFWAIGVGSAFMIVTGFALYGEGAQAGSWQDRLFGWVIPLFGQSQDVHTWHHLGMWVIILFVIVHIYAAVREDIMSRQSIISTMVSGVRTFKDDASE</sequence>
<keyword evidence="8" id="KW-0249">Electron transport</keyword>
<dbReference type="InterPro" id="IPR000516">
    <property type="entry name" value="Ni-dep_Hydgase_cyt-B"/>
</dbReference>
<keyword evidence="5" id="KW-0349">Heme</keyword>
<dbReference type="EMBL" id="JABFDB010000005">
    <property type="protein sequence ID" value="NYZ19988.1"/>
    <property type="molecule type" value="Genomic_DNA"/>
</dbReference>
<evidence type="ECO:0000256" key="12">
    <source>
        <dbReference type="SAM" id="Phobius"/>
    </source>
</evidence>
<protein>
    <submittedName>
        <fullName evidence="14">Ni/Fe-hydrogenase, b-type cytochrome subunit</fullName>
    </submittedName>
</protein>
<evidence type="ECO:0000256" key="3">
    <source>
        <dbReference type="ARBA" id="ARBA00022448"/>
    </source>
</evidence>
<keyword evidence="15" id="KW-1185">Reference proteome</keyword>
<evidence type="ECO:0000256" key="6">
    <source>
        <dbReference type="ARBA" id="ARBA00022692"/>
    </source>
</evidence>
<keyword evidence="10" id="KW-0408">Iron</keyword>
<reference evidence="14 15" key="1">
    <citation type="submission" date="2020-05" db="EMBL/GenBank/DDBJ databases">
        <title>Azospirillum oleiclasticum sp. nov, a nitrogen-fixing and heavy crude oil-emulsifying bacterium isolated from the crude oil of Yumen Oilfield.</title>
        <authorList>
            <person name="Wu D."/>
            <person name="Cai M."/>
            <person name="Zhang X."/>
        </authorList>
    </citation>
    <scope>NUCLEOTIDE SEQUENCE [LARGE SCALE GENOMIC DNA]</scope>
    <source>
        <strain evidence="14 15">ROY-1-1-2</strain>
    </source>
</reference>
<comment type="similarity">
    <text evidence="2">Belongs to the HupC/HyaC/HydC family.</text>
</comment>
<dbReference type="PROSITE" id="PS00883">
    <property type="entry name" value="NI_HGENASE_CYTB_2"/>
    <property type="match status" value="1"/>
</dbReference>
<name>A0ABX2T9W3_9PROT</name>
<evidence type="ECO:0000256" key="11">
    <source>
        <dbReference type="ARBA" id="ARBA00023136"/>
    </source>
</evidence>
<evidence type="ECO:0000256" key="2">
    <source>
        <dbReference type="ARBA" id="ARBA00008622"/>
    </source>
</evidence>
<accession>A0ABX2T9W3</accession>
<dbReference type="PANTHER" id="PTHR30485:SF0">
    <property type="entry name" value="NI_FE-HYDROGENASE 1 B-TYPE CYTOCHROME SUBUNIT-RELATED"/>
    <property type="match status" value="1"/>
</dbReference>
<evidence type="ECO:0000259" key="13">
    <source>
        <dbReference type="Pfam" id="PF01292"/>
    </source>
</evidence>
<evidence type="ECO:0000256" key="7">
    <source>
        <dbReference type="ARBA" id="ARBA00022723"/>
    </source>
</evidence>
<evidence type="ECO:0000256" key="1">
    <source>
        <dbReference type="ARBA" id="ARBA00004651"/>
    </source>
</evidence>
<dbReference type="Proteomes" id="UP000584642">
    <property type="component" value="Unassembled WGS sequence"/>
</dbReference>
<dbReference type="Pfam" id="PF01292">
    <property type="entry name" value="Ni_hydr_CYTB"/>
    <property type="match status" value="1"/>
</dbReference>